<evidence type="ECO:0000313" key="4">
    <source>
        <dbReference type="EMBL" id="CEM35949.1"/>
    </source>
</evidence>
<organism evidence="4 5">
    <name type="scientific">Vitrella brassicaformis (strain CCMP3155)</name>
    <dbReference type="NCBI Taxonomy" id="1169540"/>
    <lineage>
        <taxon>Eukaryota</taxon>
        <taxon>Sar</taxon>
        <taxon>Alveolata</taxon>
        <taxon>Colpodellida</taxon>
        <taxon>Vitrellaceae</taxon>
        <taxon>Vitrella</taxon>
    </lineage>
</organism>
<sequence length="110" mass="11827">MTKLFFSAFGILAFIASSSHCFQFPQASPLVKERFRTSSIAQQPSRQQQHTPLSSLPSLASSGSLVDGVSMTELVAYDSSSFGGFTLPIVGLFTLFLIIILLAPPLKGED</sequence>
<feature type="transmembrane region" description="Helical" evidence="2">
    <location>
        <begin position="82"/>
        <end position="103"/>
    </location>
</feature>
<evidence type="ECO:0000256" key="3">
    <source>
        <dbReference type="SAM" id="SignalP"/>
    </source>
</evidence>
<keyword evidence="2" id="KW-1133">Transmembrane helix</keyword>
<evidence type="ECO:0000256" key="1">
    <source>
        <dbReference type="SAM" id="MobiDB-lite"/>
    </source>
</evidence>
<name>A0A0G4GXU4_VITBC</name>
<keyword evidence="3" id="KW-0732">Signal</keyword>
<evidence type="ECO:0000313" key="5">
    <source>
        <dbReference type="Proteomes" id="UP000041254"/>
    </source>
</evidence>
<feature type="signal peptide" evidence="3">
    <location>
        <begin position="1"/>
        <end position="21"/>
    </location>
</feature>
<keyword evidence="2" id="KW-0812">Transmembrane</keyword>
<reference evidence="4 5" key="1">
    <citation type="submission" date="2014-11" db="EMBL/GenBank/DDBJ databases">
        <authorList>
            <person name="Zhu J."/>
            <person name="Qi W."/>
            <person name="Song R."/>
        </authorList>
    </citation>
    <scope>NUCLEOTIDE SEQUENCE [LARGE SCALE GENOMIC DNA]</scope>
</reference>
<dbReference type="Proteomes" id="UP000041254">
    <property type="component" value="Unassembled WGS sequence"/>
</dbReference>
<dbReference type="AlphaFoldDB" id="A0A0G4GXU4"/>
<protein>
    <submittedName>
        <fullName evidence="4">Uncharacterized protein</fullName>
    </submittedName>
</protein>
<feature type="compositionally biased region" description="Low complexity" evidence="1">
    <location>
        <begin position="53"/>
        <end position="63"/>
    </location>
</feature>
<proteinExistence type="predicted"/>
<feature type="region of interest" description="Disordered" evidence="1">
    <location>
        <begin position="38"/>
        <end position="63"/>
    </location>
</feature>
<keyword evidence="5" id="KW-1185">Reference proteome</keyword>
<evidence type="ECO:0000256" key="2">
    <source>
        <dbReference type="SAM" id="Phobius"/>
    </source>
</evidence>
<feature type="chain" id="PRO_5005190806" evidence="3">
    <location>
        <begin position="22"/>
        <end position="110"/>
    </location>
</feature>
<dbReference type="InParanoid" id="A0A0G4GXU4"/>
<gene>
    <name evidence="4" type="ORF">Vbra_19030</name>
</gene>
<dbReference type="VEuPathDB" id="CryptoDB:Vbra_19030"/>
<accession>A0A0G4GXU4</accession>
<keyword evidence="2" id="KW-0472">Membrane</keyword>
<feature type="compositionally biased region" description="Polar residues" evidence="1">
    <location>
        <begin position="38"/>
        <end position="52"/>
    </location>
</feature>
<dbReference type="EMBL" id="CDMY01000869">
    <property type="protein sequence ID" value="CEM35949.1"/>
    <property type="molecule type" value="Genomic_DNA"/>
</dbReference>